<dbReference type="Proteomes" id="UP000694620">
    <property type="component" value="Chromosome 9"/>
</dbReference>
<reference evidence="3" key="2">
    <citation type="submission" date="2025-08" db="UniProtKB">
        <authorList>
            <consortium name="Ensembl"/>
        </authorList>
    </citation>
    <scope>IDENTIFICATION</scope>
</reference>
<dbReference type="Gene3D" id="2.60.40.10">
    <property type="entry name" value="Immunoglobulins"/>
    <property type="match status" value="2"/>
</dbReference>
<dbReference type="InterPro" id="IPR007110">
    <property type="entry name" value="Ig-like_dom"/>
</dbReference>
<keyword evidence="1" id="KW-0812">Transmembrane</keyword>
<organism evidence="3 4">
    <name type="scientific">Erpetoichthys calabaricus</name>
    <name type="common">Rope fish</name>
    <name type="synonym">Calamoichthys calabaricus</name>
    <dbReference type="NCBI Taxonomy" id="27687"/>
    <lineage>
        <taxon>Eukaryota</taxon>
        <taxon>Metazoa</taxon>
        <taxon>Chordata</taxon>
        <taxon>Craniata</taxon>
        <taxon>Vertebrata</taxon>
        <taxon>Euteleostomi</taxon>
        <taxon>Actinopterygii</taxon>
        <taxon>Polypteriformes</taxon>
        <taxon>Polypteridae</taxon>
        <taxon>Erpetoichthys</taxon>
    </lineage>
</organism>
<reference evidence="3" key="1">
    <citation type="submission" date="2021-06" db="EMBL/GenBank/DDBJ databases">
        <authorList>
            <consortium name="Wellcome Sanger Institute Data Sharing"/>
        </authorList>
    </citation>
    <scope>NUCLEOTIDE SEQUENCE [LARGE SCALE GENOMIC DNA]</scope>
</reference>
<dbReference type="InterPro" id="IPR003599">
    <property type="entry name" value="Ig_sub"/>
</dbReference>
<dbReference type="AlphaFoldDB" id="A0A8C4TJB8"/>
<dbReference type="PROSITE" id="PS50835">
    <property type="entry name" value="IG_LIKE"/>
    <property type="match status" value="2"/>
</dbReference>
<feature type="domain" description="Ig-like" evidence="2">
    <location>
        <begin position="113"/>
        <end position="198"/>
    </location>
</feature>
<dbReference type="Ensembl" id="ENSECRT00000032079.1">
    <property type="protein sequence ID" value="ENSECRP00000031412.1"/>
    <property type="gene ID" value="ENSECRG00000021242.1"/>
</dbReference>
<name>A0A8C4TJB8_ERPCA</name>
<dbReference type="SMART" id="SM00409">
    <property type="entry name" value="IG"/>
    <property type="match status" value="2"/>
</dbReference>
<sequence length="247" mass="26573">SEPVFGKVGSTVLLPCTYNTNFVKGCNLAWSFIPTGAAHQLTSILYYDGEFYPVDTRRDRIRLLQSIPTQGTASIEIQSIQPSDTGSYICRVVNPNDWSGNQQGTVNLEVLTPPSTPVCKMSGSTNVGSDVILTCNSVEGNPLPIYDWKKEKGAVPQTNWIMDQRTGTLVLQNVSFAFTGSYQCTSSNEQGTASCSISVPTSTAAVVAGAVVGTLLVLLLLGALAAYFVWFKKRHFKGSSSSGNELR</sequence>
<reference evidence="3" key="3">
    <citation type="submission" date="2025-09" db="UniProtKB">
        <authorList>
            <consortium name="Ensembl"/>
        </authorList>
    </citation>
    <scope>IDENTIFICATION</scope>
</reference>
<evidence type="ECO:0000256" key="1">
    <source>
        <dbReference type="SAM" id="Phobius"/>
    </source>
</evidence>
<proteinExistence type="predicted"/>
<dbReference type="InterPro" id="IPR042475">
    <property type="entry name" value="VSIG2"/>
</dbReference>
<accession>A0A8C4TJB8</accession>
<dbReference type="InterPro" id="IPR013783">
    <property type="entry name" value="Ig-like_fold"/>
</dbReference>
<evidence type="ECO:0000313" key="4">
    <source>
        <dbReference type="Proteomes" id="UP000694620"/>
    </source>
</evidence>
<dbReference type="InterPro" id="IPR003598">
    <property type="entry name" value="Ig_sub2"/>
</dbReference>
<keyword evidence="1" id="KW-1133">Transmembrane helix</keyword>
<dbReference type="Pfam" id="PF13927">
    <property type="entry name" value="Ig_3"/>
    <property type="match status" value="1"/>
</dbReference>
<dbReference type="InterPro" id="IPR036179">
    <property type="entry name" value="Ig-like_dom_sf"/>
</dbReference>
<dbReference type="PANTHER" id="PTHR45046:SF1">
    <property type="entry name" value="V-SET AND IMMUNOGLOBULIN DOMAIN-CONTAINING PROTEIN 2"/>
    <property type="match status" value="1"/>
</dbReference>
<evidence type="ECO:0000259" key="2">
    <source>
        <dbReference type="PROSITE" id="PS50835"/>
    </source>
</evidence>
<keyword evidence="4" id="KW-1185">Reference proteome</keyword>
<dbReference type="GeneTree" id="ENSGT00940000161544"/>
<feature type="transmembrane region" description="Helical" evidence="1">
    <location>
        <begin position="204"/>
        <end position="230"/>
    </location>
</feature>
<dbReference type="PANTHER" id="PTHR45046">
    <property type="entry name" value="V-SET AND IMMUNOGLOBULIN DOMAIN-CONTAINING PROTEIN 2"/>
    <property type="match status" value="1"/>
</dbReference>
<keyword evidence="1" id="KW-0472">Membrane</keyword>
<gene>
    <name evidence="3" type="primary">VSIG2</name>
</gene>
<dbReference type="SUPFAM" id="SSF48726">
    <property type="entry name" value="Immunoglobulin"/>
    <property type="match status" value="2"/>
</dbReference>
<dbReference type="InterPro" id="IPR013106">
    <property type="entry name" value="Ig_V-set"/>
</dbReference>
<protein>
    <submittedName>
        <fullName evidence="3">V-set and immunoglobulin domain containing 2</fullName>
    </submittedName>
</protein>
<dbReference type="Pfam" id="PF07686">
    <property type="entry name" value="V-set"/>
    <property type="match status" value="1"/>
</dbReference>
<feature type="domain" description="Ig-like" evidence="2">
    <location>
        <begin position="9"/>
        <end position="107"/>
    </location>
</feature>
<dbReference type="SMART" id="SM00408">
    <property type="entry name" value="IGc2"/>
    <property type="match status" value="2"/>
</dbReference>
<evidence type="ECO:0000313" key="3">
    <source>
        <dbReference type="Ensembl" id="ENSECRP00000031412.1"/>
    </source>
</evidence>